<feature type="domain" description="HTH merR-type" evidence="5">
    <location>
        <begin position="1"/>
        <end position="70"/>
    </location>
</feature>
<dbReference type="SUPFAM" id="SSF55136">
    <property type="entry name" value="Probable bacterial effector-binding domain"/>
    <property type="match status" value="1"/>
</dbReference>
<accession>A0ABS9UHU5</accession>
<dbReference type="InterPro" id="IPR000551">
    <property type="entry name" value="MerR-type_HTH_dom"/>
</dbReference>
<keyword evidence="4" id="KW-0804">Transcription</keyword>
<dbReference type="InterPro" id="IPR010499">
    <property type="entry name" value="AraC_E-bd"/>
</dbReference>
<dbReference type="PANTHER" id="PTHR30204:SF69">
    <property type="entry name" value="MERR-FAMILY TRANSCRIPTIONAL REGULATOR"/>
    <property type="match status" value="1"/>
</dbReference>
<dbReference type="Proteomes" id="UP001316087">
    <property type="component" value="Unassembled WGS sequence"/>
</dbReference>
<evidence type="ECO:0000256" key="3">
    <source>
        <dbReference type="ARBA" id="ARBA00023125"/>
    </source>
</evidence>
<evidence type="ECO:0000313" key="6">
    <source>
        <dbReference type="EMBL" id="MCH7323500.1"/>
    </source>
</evidence>
<name>A0ABS9UHU5_9BACL</name>
<keyword evidence="7" id="KW-1185">Reference proteome</keyword>
<dbReference type="SMART" id="SM00871">
    <property type="entry name" value="AraC_E_bind"/>
    <property type="match status" value="1"/>
</dbReference>
<dbReference type="Gene3D" id="3.20.80.10">
    <property type="entry name" value="Regulatory factor, effector binding domain"/>
    <property type="match status" value="1"/>
</dbReference>
<evidence type="ECO:0000256" key="1">
    <source>
        <dbReference type="ARBA" id="ARBA00022491"/>
    </source>
</evidence>
<dbReference type="Pfam" id="PF13411">
    <property type="entry name" value="MerR_1"/>
    <property type="match status" value="1"/>
</dbReference>
<evidence type="ECO:0000259" key="5">
    <source>
        <dbReference type="PROSITE" id="PS50937"/>
    </source>
</evidence>
<evidence type="ECO:0000256" key="4">
    <source>
        <dbReference type="ARBA" id="ARBA00023163"/>
    </source>
</evidence>
<dbReference type="InterPro" id="IPR009061">
    <property type="entry name" value="DNA-bd_dom_put_sf"/>
</dbReference>
<proteinExistence type="predicted"/>
<dbReference type="PANTHER" id="PTHR30204">
    <property type="entry name" value="REDOX-CYCLING DRUG-SENSING TRANSCRIPTIONAL ACTIVATOR SOXR"/>
    <property type="match status" value="1"/>
</dbReference>
<sequence>MYLIGEIAKITKVSTRMLRHYEKEGLLNPSVNEENGYRQYTEEDIDTIEKIKRLRKYHFSIAEIQTIFEKGLYHSPGIYKEKLDQLNGVVEEYQQLIDELQEENIPSKLVKNNYDVLIGNRKGFDTIFKRAVIKEFHLERFLEDTVEKMYKQPFTLGGKFFVVFHDMSQINEGELDVGVFQPIENRGEHTDFELLPFSDAIYISTIHYGTYNTISRAYIQLFRYAEENDYEIIGEFMERYLVDGYYTSYVEEFITEIFVTVALKKP</sequence>
<dbReference type="CDD" id="cd00592">
    <property type="entry name" value="HTH_MerR-like"/>
    <property type="match status" value="1"/>
</dbReference>
<dbReference type="InterPro" id="IPR011256">
    <property type="entry name" value="Reg_factor_effector_dom_sf"/>
</dbReference>
<comment type="caution">
    <text evidence="6">The sequence shown here is derived from an EMBL/GenBank/DDBJ whole genome shotgun (WGS) entry which is preliminary data.</text>
</comment>
<dbReference type="SMART" id="SM00422">
    <property type="entry name" value="HTH_MERR"/>
    <property type="match status" value="1"/>
</dbReference>
<reference evidence="6 7" key="1">
    <citation type="submission" date="2022-03" db="EMBL/GenBank/DDBJ databases">
        <authorList>
            <person name="Jo J.-H."/>
            <person name="Im W.-T."/>
        </authorList>
    </citation>
    <scope>NUCLEOTIDE SEQUENCE [LARGE SCALE GENOMIC DNA]</scope>
    <source>
        <strain evidence="6 7">MA9</strain>
    </source>
</reference>
<keyword evidence="2" id="KW-0805">Transcription regulation</keyword>
<protein>
    <submittedName>
        <fullName evidence="6">MerR family transcriptional regulator</fullName>
    </submittedName>
</protein>
<keyword evidence="1" id="KW-0678">Repressor</keyword>
<evidence type="ECO:0000256" key="2">
    <source>
        <dbReference type="ARBA" id="ARBA00023015"/>
    </source>
</evidence>
<evidence type="ECO:0000313" key="7">
    <source>
        <dbReference type="Proteomes" id="UP001316087"/>
    </source>
</evidence>
<dbReference type="RefSeq" id="WP_241370672.1">
    <property type="nucleotide sequence ID" value="NZ_JAKZFC010000008.1"/>
</dbReference>
<dbReference type="PROSITE" id="PS50937">
    <property type="entry name" value="HTH_MERR_2"/>
    <property type="match status" value="1"/>
</dbReference>
<organism evidence="6 7">
    <name type="scientific">Solibacillus palustris</name>
    <dbReference type="NCBI Taxonomy" id="2908203"/>
    <lineage>
        <taxon>Bacteria</taxon>
        <taxon>Bacillati</taxon>
        <taxon>Bacillota</taxon>
        <taxon>Bacilli</taxon>
        <taxon>Bacillales</taxon>
        <taxon>Caryophanaceae</taxon>
        <taxon>Solibacillus</taxon>
    </lineage>
</organism>
<dbReference type="Gene3D" id="1.10.1660.10">
    <property type="match status" value="1"/>
</dbReference>
<dbReference type="InterPro" id="IPR047057">
    <property type="entry name" value="MerR_fam"/>
</dbReference>
<gene>
    <name evidence="6" type="ORF">LZ480_16615</name>
</gene>
<keyword evidence="3" id="KW-0238">DNA-binding</keyword>
<dbReference type="EMBL" id="JAKZFC010000008">
    <property type="protein sequence ID" value="MCH7323500.1"/>
    <property type="molecule type" value="Genomic_DNA"/>
</dbReference>
<dbReference type="SUPFAM" id="SSF46955">
    <property type="entry name" value="Putative DNA-binding domain"/>
    <property type="match status" value="1"/>
</dbReference>